<protein>
    <submittedName>
        <fullName evidence="1">Uncharacterized protein</fullName>
    </submittedName>
</protein>
<dbReference type="AlphaFoldDB" id="A0A955IAZ9"/>
<reference evidence="1" key="1">
    <citation type="submission" date="2020-04" db="EMBL/GenBank/DDBJ databases">
        <authorList>
            <person name="Zhang T."/>
        </authorList>
    </citation>
    <scope>NUCLEOTIDE SEQUENCE</scope>
    <source>
        <strain evidence="1">HKST-UBA13</strain>
    </source>
</reference>
<evidence type="ECO:0000313" key="2">
    <source>
        <dbReference type="Proteomes" id="UP000775877"/>
    </source>
</evidence>
<reference evidence="1" key="2">
    <citation type="journal article" date="2021" name="Microbiome">
        <title>Successional dynamics and alternative stable states in a saline activated sludge microbial community over 9 years.</title>
        <authorList>
            <person name="Wang Y."/>
            <person name="Ye J."/>
            <person name="Ju F."/>
            <person name="Liu L."/>
            <person name="Boyd J.A."/>
            <person name="Deng Y."/>
            <person name="Parks D.H."/>
            <person name="Jiang X."/>
            <person name="Yin X."/>
            <person name="Woodcroft B.J."/>
            <person name="Tyson G.W."/>
            <person name="Hugenholtz P."/>
            <person name="Polz M.F."/>
            <person name="Zhang T."/>
        </authorList>
    </citation>
    <scope>NUCLEOTIDE SEQUENCE</scope>
    <source>
        <strain evidence="1">HKST-UBA13</strain>
    </source>
</reference>
<evidence type="ECO:0000313" key="1">
    <source>
        <dbReference type="EMBL" id="MCA9381021.1"/>
    </source>
</evidence>
<gene>
    <name evidence="1" type="ORF">KC678_02045</name>
</gene>
<name>A0A955IAZ9_9BACT</name>
<sequence>MNEARKIAFQKEILEYKDLVLKNLHLCVAGITKVGVRNIINLLEDELKDQFDFIYNDDGRDQSLFELLDSLQPANKTVLILSSNFSERDLEFKKNFQKVLLKKWPFKLSSVIGIDIKTYKNLESEFAITIKPITTLKILKPRTLSQLEYLIREKDQSLKKYAKEIFLLTDGIPGLMKRWINVFSELGEATSSNLNNNYATKLVLNKLEQEFNLLTSEERKLFGLVNEQGKINSILLENYIQDDSLNIIDELKQYFIDKKGMIISHDEIDDLISKDKEFSLWNRYKVIERVKKSLNGKYKIKSVHGRGYVLKND</sequence>
<comment type="caution">
    <text evidence="1">The sequence shown here is derived from an EMBL/GenBank/DDBJ whole genome shotgun (WGS) entry which is preliminary data.</text>
</comment>
<dbReference type="EMBL" id="JAGQLJ010000043">
    <property type="protein sequence ID" value="MCA9381021.1"/>
    <property type="molecule type" value="Genomic_DNA"/>
</dbReference>
<organism evidence="1 2">
    <name type="scientific">Candidatus Dojkabacteria bacterium</name>
    <dbReference type="NCBI Taxonomy" id="2099670"/>
    <lineage>
        <taxon>Bacteria</taxon>
        <taxon>Candidatus Dojkabacteria</taxon>
    </lineage>
</organism>
<proteinExistence type="predicted"/>
<accession>A0A955IAZ9</accession>
<dbReference type="Proteomes" id="UP000775877">
    <property type="component" value="Unassembled WGS sequence"/>
</dbReference>